<feature type="domain" description="FAD-binding" evidence="8">
    <location>
        <begin position="3"/>
        <end position="339"/>
    </location>
</feature>
<protein>
    <submittedName>
        <fullName evidence="9">2-octaprenyl-6-methoxyphenyl hydroxylase</fullName>
        <ecNumber evidence="9">1.14.13.-</ecNumber>
    </submittedName>
</protein>
<sequence length="410" mass="44422">MYDYDVVIVGGGLVGGSLACALSRTAARVALIEAVPPRSDQQPSYDERVIALSLGSRRIFGAIGVWPEIEPEAEPICDIHVSDRGHCGFSHLSHREEGVEALGYVAPARAMGQAIYSALRYAPNVEVYCPAQLHGYRVGSGGVELDIETEDGRLGLHAKLLVAADGGDSAVRRGLALKTEERAYGHDAVITTVTPDRPRRGWAFERFTDSGPLAMLPMTRGRYSVVWTCREAETAELLGLSDEAFLERLQGRFGYRLGRLGEVAPRHAYPLKLLLTRDAVQERLVLIGNAAHTLHPVAGQGFNLGLRDVAALAEVVVESAVRGGDAGATSVLAEYGEWRQRDQVGTARLTDTLARLFVVPWWPVRLCRNLGMLGLDLLPAARHGVAGRFMGLSGRLPRLARGLSLEGRHV</sequence>
<dbReference type="Pfam" id="PF01494">
    <property type="entry name" value="FAD_binding_3"/>
    <property type="match status" value="1"/>
</dbReference>
<dbReference type="Proteomes" id="UP000483379">
    <property type="component" value="Unassembled WGS sequence"/>
</dbReference>
<gene>
    <name evidence="9" type="primary">ubiH</name>
    <name evidence="9" type="synonym">visB</name>
    <name evidence="9" type="ORF">G3446_14340</name>
</gene>
<keyword evidence="7" id="KW-0503">Monooxygenase</keyword>
<dbReference type="UniPathway" id="UPA00232"/>
<dbReference type="GO" id="GO:0006744">
    <property type="term" value="P:ubiquinone biosynthetic process"/>
    <property type="evidence" value="ECO:0007669"/>
    <property type="project" value="UniProtKB-UniPathway"/>
</dbReference>
<evidence type="ECO:0000313" key="10">
    <source>
        <dbReference type="Proteomes" id="UP000483379"/>
    </source>
</evidence>
<dbReference type="InterPro" id="IPR002938">
    <property type="entry name" value="FAD-bd"/>
</dbReference>
<evidence type="ECO:0000256" key="4">
    <source>
        <dbReference type="ARBA" id="ARBA00022630"/>
    </source>
</evidence>
<evidence type="ECO:0000256" key="2">
    <source>
        <dbReference type="ARBA" id="ARBA00004749"/>
    </source>
</evidence>
<dbReference type="SUPFAM" id="SSF51905">
    <property type="entry name" value="FAD/NAD(P)-binding domain"/>
    <property type="match status" value="1"/>
</dbReference>
<comment type="similarity">
    <text evidence="3">Belongs to the UbiH/COQ6 family.</text>
</comment>
<dbReference type="PROSITE" id="PS01304">
    <property type="entry name" value="UBIH"/>
    <property type="match status" value="1"/>
</dbReference>
<dbReference type="EC" id="1.14.13.-" evidence="9"/>
<evidence type="ECO:0000256" key="6">
    <source>
        <dbReference type="ARBA" id="ARBA00023002"/>
    </source>
</evidence>
<keyword evidence="5" id="KW-0274">FAD</keyword>
<dbReference type="InterPro" id="IPR051205">
    <property type="entry name" value="UbiH/COQ6_monooxygenase"/>
</dbReference>
<dbReference type="GO" id="GO:0071949">
    <property type="term" value="F:FAD binding"/>
    <property type="evidence" value="ECO:0007669"/>
    <property type="project" value="InterPro"/>
</dbReference>
<comment type="caution">
    <text evidence="9">The sequence shown here is derived from an EMBL/GenBank/DDBJ whole genome shotgun (WGS) entry which is preliminary data.</text>
</comment>
<dbReference type="NCBIfam" id="TIGR01984">
    <property type="entry name" value="UbiH"/>
    <property type="match status" value="1"/>
</dbReference>
<keyword evidence="4" id="KW-0285">Flavoprotein</keyword>
<dbReference type="PANTHER" id="PTHR43876">
    <property type="entry name" value="UBIQUINONE BIOSYNTHESIS MONOOXYGENASE COQ6, MITOCHONDRIAL"/>
    <property type="match status" value="1"/>
</dbReference>
<keyword evidence="6 9" id="KW-0560">Oxidoreductase</keyword>
<dbReference type="InterPro" id="IPR036188">
    <property type="entry name" value="FAD/NAD-bd_sf"/>
</dbReference>
<evidence type="ECO:0000313" key="9">
    <source>
        <dbReference type="EMBL" id="NEV63051.1"/>
    </source>
</evidence>
<evidence type="ECO:0000256" key="7">
    <source>
        <dbReference type="ARBA" id="ARBA00023033"/>
    </source>
</evidence>
<dbReference type="InterPro" id="IPR011295">
    <property type="entry name" value="UbiH"/>
</dbReference>
<dbReference type="GO" id="GO:0008681">
    <property type="term" value="F:2-octaprenyl-6-methoxyphenol hydroxylase activity"/>
    <property type="evidence" value="ECO:0007669"/>
    <property type="project" value="InterPro"/>
</dbReference>
<evidence type="ECO:0000256" key="3">
    <source>
        <dbReference type="ARBA" id="ARBA00005349"/>
    </source>
</evidence>
<evidence type="ECO:0000256" key="1">
    <source>
        <dbReference type="ARBA" id="ARBA00001974"/>
    </source>
</evidence>
<dbReference type="Gene3D" id="3.50.50.60">
    <property type="entry name" value="FAD/NAD(P)-binding domain"/>
    <property type="match status" value="2"/>
</dbReference>
<dbReference type="NCBIfam" id="TIGR01988">
    <property type="entry name" value="Ubi-OHases"/>
    <property type="match status" value="1"/>
</dbReference>
<dbReference type="EMBL" id="JAAIJQ010000041">
    <property type="protein sequence ID" value="NEV63051.1"/>
    <property type="molecule type" value="Genomic_DNA"/>
</dbReference>
<proteinExistence type="inferred from homology"/>
<organism evidence="9 10">
    <name type="scientific">Thiorhodococcus minor</name>
    <dbReference type="NCBI Taxonomy" id="57489"/>
    <lineage>
        <taxon>Bacteria</taxon>
        <taxon>Pseudomonadati</taxon>
        <taxon>Pseudomonadota</taxon>
        <taxon>Gammaproteobacteria</taxon>
        <taxon>Chromatiales</taxon>
        <taxon>Chromatiaceae</taxon>
        <taxon>Thiorhodococcus</taxon>
    </lineage>
</organism>
<dbReference type="PRINTS" id="PR00420">
    <property type="entry name" value="RNGMNOXGNASE"/>
</dbReference>
<keyword evidence="10" id="KW-1185">Reference proteome</keyword>
<dbReference type="AlphaFoldDB" id="A0A6M0K139"/>
<name>A0A6M0K139_9GAMM</name>
<dbReference type="InterPro" id="IPR018168">
    <property type="entry name" value="Ubi_Hdrlase_CS"/>
</dbReference>
<comment type="pathway">
    <text evidence="2">Cofactor biosynthesis; ubiquinone biosynthesis.</text>
</comment>
<comment type="cofactor">
    <cofactor evidence="1">
        <name>FAD</name>
        <dbReference type="ChEBI" id="CHEBI:57692"/>
    </cofactor>
</comment>
<dbReference type="InterPro" id="IPR010971">
    <property type="entry name" value="UbiH/COQ6"/>
</dbReference>
<dbReference type="RefSeq" id="WP_164453517.1">
    <property type="nucleotide sequence ID" value="NZ_JAAIJQ010000041.1"/>
</dbReference>
<dbReference type="PANTHER" id="PTHR43876:SF8">
    <property type="entry name" value="2-OCTAPRENYL-6-METHOXYPHENOL HYDROXYLASE"/>
    <property type="match status" value="1"/>
</dbReference>
<reference evidence="9 10" key="1">
    <citation type="submission" date="2020-02" db="EMBL/GenBank/DDBJ databases">
        <title>Genome sequences of Thiorhodococcus mannitoliphagus and Thiorhodococcus minor, purple sulfur photosynthetic bacteria in the gammaproteobacterial family, Chromatiaceae.</title>
        <authorList>
            <person name="Aviles F.A."/>
            <person name="Meyer T.E."/>
            <person name="Kyndt J.A."/>
        </authorList>
    </citation>
    <scope>NUCLEOTIDE SEQUENCE [LARGE SCALE GENOMIC DNA]</scope>
    <source>
        <strain evidence="9 10">DSM 11518</strain>
    </source>
</reference>
<evidence type="ECO:0000256" key="5">
    <source>
        <dbReference type="ARBA" id="ARBA00022827"/>
    </source>
</evidence>
<accession>A0A6M0K139</accession>
<evidence type="ECO:0000259" key="8">
    <source>
        <dbReference type="Pfam" id="PF01494"/>
    </source>
</evidence>
<dbReference type="NCBIfam" id="NF004356">
    <property type="entry name" value="PRK05732.1"/>
    <property type="match status" value="1"/>
</dbReference>